<name>A0A084WLF0_ANOSI</name>
<protein>
    <submittedName>
        <fullName evidence="1 2">LuxR family transcriptional regulator</fullName>
    </submittedName>
</protein>
<dbReference type="EnsemblMetazoa" id="ASIC019096-RA">
    <property type="protein sequence ID" value="ASIC019096-PA"/>
    <property type="gene ID" value="ASIC019096"/>
</dbReference>
<organism evidence="1">
    <name type="scientific">Anopheles sinensis</name>
    <name type="common">Mosquito</name>
    <dbReference type="NCBI Taxonomy" id="74873"/>
    <lineage>
        <taxon>Eukaryota</taxon>
        <taxon>Metazoa</taxon>
        <taxon>Ecdysozoa</taxon>
        <taxon>Arthropoda</taxon>
        <taxon>Hexapoda</taxon>
        <taxon>Insecta</taxon>
        <taxon>Pterygota</taxon>
        <taxon>Neoptera</taxon>
        <taxon>Endopterygota</taxon>
        <taxon>Diptera</taxon>
        <taxon>Nematocera</taxon>
        <taxon>Culicoidea</taxon>
        <taxon>Culicidae</taxon>
        <taxon>Anophelinae</taxon>
        <taxon>Anopheles</taxon>
    </lineage>
</organism>
<keyword evidence="3" id="KW-1185">Reference proteome</keyword>
<evidence type="ECO:0000313" key="2">
    <source>
        <dbReference type="EnsemblMetazoa" id="ASIC019096-PA"/>
    </source>
</evidence>
<dbReference type="Proteomes" id="UP000030765">
    <property type="component" value="Unassembled WGS sequence"/>
</dbReference>
<evidence type="ECO:0000313" key="3">
    <source>
        <dbReference type="Proteomes" id="UP000030765"/>
    </source>
</evidence>
<dbReference type="EMBL" id="KE525350">
    <property type="protein sequence ID" value="KFB51044.1"/>
    <property type="molecule type" value="Genomic_DNA"/>
</dbReference>
<reference evidence="2" key="2">
    <citation type="submission" date="2020-05" db="UniProtKB">
        <authorList>
            <consortium name="EnsemblMetazoa"/>
        </authorList>
    </citation>
    <scope>IDENTIFICATION</scope>
</reference>
<dbReference type="EMBL" id="ATLV01024235">
    <property type="status" value="NOT_ANNOTATED_CDS"/>
    <property type="molecule type" value="Genomic_DNA"/>
</dbReference>
<dbReference type="VEuPathDB" id="VectorBase:ASIC019096"/>
<gene>
    <name evidence="1" type="ORF">ZHAS_00019096</name>
</gene>
<sequence length="69" mass="7517">MFHTIRVRRLLSNGHQSSAPLVSFRSGIPFPPGPSGRKANVRLPGSVSFFDFGRLLTPAGLGRNPTQWA</sequence>
<accession>A0A084WLF0</accession>
<evidence type="ECO:0000313" key="1">
    <source>
        <dbReference type="EMBL" id="KFB51044.1"/>
    </source>
</evidence>
<proteinExistence type="predicted"/>
<dbReference type="AlphaFoldDB" id="A0A084WLF0"/>
<reference evidence="1 3" key="1">
    <citation type="journal article" date="2014" name="BMC Genomics">
        <title>Genome sequence of Anopheles sinensis provides insight into genetics basis of mosquito competence for malaria parasites.</title>
        <authorList>
            <person name="Zhou D."/>
            <person name="Zhang D."/>
            <person name="Ding G."/>
            <person name="Shi L."/>
            <person name="Hou Q."/>
            <person name="Ye Y."/>
            <person name="Xu Y."/>
            <person name="Zhou H."/>
            <person name="Xiong C."/>
            <person name="Li S."/>
            <person name="Yu J."/>
            <person name="Hong S."/>
            <person name="Yu X."/>
            <person name="Zou P."/>
            <person name="Chen C."/>
            <person name="Chang X."/>
            <person name="Wang W."/>
            <person name="Lv Y."/>
            <person name="Sun Y."/>
            <person name="Ma L."/>
            <person name="Shen B."/>
            <person name="Zhu C."/>
        </authorList>
    </citation>
    <scope>NUCLEOTIDE SEQUENCE [LARGE SCALE GENOMIC DNA]</scope>
</reference>